<keyword evidence="4" id="KW-0540">Nuclease</keyword>
<dbReference type="GO" id="GO:0004519">
    <property type="term" value="F:endonuclease activity"/>
    <property type="evidence" value="ECO:0007669"/>
    <property type="project" value="UniProtKB-KW"/>
</dbReference>
<comment type="caution">
    <text evidence="4">The sequence shown here is derived from an EMBL/GenBank/DDBJ whole genome shotgun (WGS) entry which is preliminary data.</text>
</comment>
<dbReference type="SUPFAM" id="SSF52980">
    <property type="entry name" value="Restriction endonuclease-like"/>
    <property type="match status" value="1"/>
</dbReference>
<feature type="region of interest" description="Disordered" evidence="1">
    <location>
        <begin position="1"/>
        <end position="23"/>
    </location>
</feature>
<dbReference type="CDD" id="cd22362">
    <property type="entry name" value="TnsA_endonuclease-like"/>
    <property type="match status" value="1"/>
</dbReference>
<feature type="compositionally biased region" description="Basic and acidic residues" evidence="1">
    <location>
        <begin position="9"/>
        <end position="19"/>
    </location>
</feature>
<evidence type="ECO:0000259" key="2">
    <source>
        <dbReference type="Pfam" id="PF08721"/>
    </source>
</evidence>
<dbReference type="InterPro" id="IPR014832">
    <property type="entry name" value="TnsA_C"/>
</dbReference>
<sequence length="269" mass="31149">MTRGNSVRKYQENKMKDGRGQGTGKDYIPFIQASDNKTPGDGYLTRSLGWKAERIHHTLSKVEYKYLMLLNWMDVVMDIREQYPLQIERTIEIAEQLHIPHAHIDNVPVYQTTDFIITIRTSTGLRDIVRTVKVVTDLTSRTLELFEIERRYFEEQGIEWGIILESRIPSIIVRNIDWIFDGRSLESRIGLDIELVEYIKSSFIQLLIEDAAATPIQKLCLSADIKYGLDSGSCMFILKHLLANKVIHTDMQKLIRNAYPLYISKEAVK</sequence>
<organism evidence="4 5">
    <name type="scientific">Paenibacillus plantarum</name>
    <dbReference type="NCBI Taxonomy" id="2654975"/>
    <lineage>
        <taxon>Bacteria</taxon>
        <taxon>Bacillati</taxon>
        <taxon>Bacillota</taxon>
        <taxon>Bacilli</taxon>
        <taxon>Bacillales</taxon>
        <taxon>Paenibacillaceae</taxon>
        <taxon>Paenibacillus</taxon>
    </lineage>
</organism>
<dbReference type="Pfam" id="PF08722">
    <property type="entry name" value="Tn7_TnsA-like_N"/>
    <property type="match status" value="1"/>
</dbReference>
<evidence type="ECO:0000313" key="4">
    <source>
        <dbReference type="EMBL" id="NOU62814.1"/>
    </source>
</evidence>
<keyword evidence="5" id="KW-1185">Reference proteome</keyword>
<gene>
    <name evidence="4" type="ORF">GC096_01970</name>
</gene>
<dbReference type="Gene3D" id="3.40.1350.10">
    <property type="match status" value="1"/>
</dbReference>
<name>A0ABX1X3D4_9BACL</name>
<evidence type="ECO:0000313" key="5">
    <source>
        <dbReference type="Proteomes" id="UP000653578"/>
    </source>
</evidence>
<reference evidence="4 5" key="1">
    <citation type="submission" date="2019-10" db="EMBL/GenBank/DDBJ databases">
        <title>Description of Paenibacillus humi sp. nov.</title>
        <authorList>
            <person name="Carlier A."/>
            <person name="Qi S."/>
        </authorList>
    </citation>
    <scope>NUCLEOTIDE SEQUENCE [LARGE SCALE GENOMIC DNA]</scope>
    <source>
        <strain evidence="4 5">LMG 31461</strain>
    </source>
</reference>
<keyword evidence="4" id="KW-0255">Endonuclease</keyword>
<evidence type="ECO:0000259" key="3">
    <source>
        <dbReference type="Pfam" id="PF08722"/>
    </source>
</evidence>
<dbReference type="InterPro" id="IPR011856">
    <property type="entry name" value="tRNA_endonuc-like_dom_sf"/>
</dbReference>
<dbReference type="Pfam" id="PF08721">
    <property type="entry name" value="Tn7_Tnp_TnsA_C"/>
    <property type="match status" value="1"/>
</dbReference>
<protein>
    <submittedName>
        <fullName evidence="4">Heteromeric transposase endonuclease subunit TnsA</fullName>
    </submittedName>
</protein>
<feature type="domain" description="TnsA endonuclease C-terminal" evidence="2">
    <location>
        <begin position="168"/>
        <end position="251"/>
    </location>
</feature>
<dbReference type="Gene3D" id="1.10.10.10">
    <property type="entry name" value="Winged helix-like DNA-binding domain superfamily/Winged helix DNA-binding domain"/>
    <property type="match status" value="1"/>
</dbReference>
<dbReference type="InterPro" id="IPR014833">
    <property type="entry name" value="TnsA_N"/>
</dbReference>
<dbReference type="InterPro" id="IPR036388">
    <property type="entry name" value="WH-like_DNA-bd_sf"/>
</dbReference>
<dbReference type="Proteomes" id="UP000653578">
    <property type="component" value="Unassembled WGS sequence"/>
</dbReference>
<proteinExistence type="predicted"/>
<evidence type="ECO:0000256" key="1">
    <source>
        <dbReference type="SAM" id="MobiDB-lite"/>
    </source>
</evidence>
<accession>A0ABX1X3D4</accession>
<feature type="domain" description="TnsA endonuclease N-terminal" evidence="3">
    <location>
        <begin position="76"/>
        <end position="165"/>
    </location>
</feature>
<dbReference type="InterPro" id="IPR011335">
    <property type="entry name" value="Restrct_endonuc-II-like"/>
</dbReference>
<dbReference type="EMBL" id="WHNY01000005">
    <property type="protein sequence ID" value="NOU62814.1"/>
    <property type="molecule type" value="Genomic_DNA"/>
</dbReference>
<keyword evidence="4" id="KW-0378">Hydrolase</keyword>
<dbReference type="RefSeq" id="WP_171628631.1">
    <property type="nucleotide sequence ID" value="NZ_WHNY01000005.1"/>
</dbReference>